<dbReference type="Pfam" id="PF12770">
    <property type="entry name" value="CHAT"/>
    <property type="match status" value="1"/>
</dbReference>
<proteinExistence type="predicted"/>
<dbReference type="Proteomes" id="UP000660380">
    <property type="component" value="Unassembled WGS sequence"/>
</dbReference>
<name>A0ABR8GK20_9CYAN</name>
<keyword evidence="3" id="KW-1185">Reference proteome</keyword>
<gene>
    <name evidence="2" type="ORF">H6G81_03010</name>
</gene>
<protein>
    <submittedName>
        <fullName evidence="2">CHAT domain-containing protein</fullName>
    </submittedName>
</protein>
<reference evidence="2 3" key="1">
    <citation type="journal article" date="2020" name="ISME J.">
        <title>Comparative genomics reveals insights into cyanobacterial evolution and habitat adaptation.</title>
        <authorList>
            <person name="Chen M.Y."/>
            <person name="Teng W.K."/>
            <person name="Zhao L."/>
            <person name="Hu C.X."/>
            <person name="Zhou Y.K."/>
            <person name="Han B.P."/>
            <person name="Song L.R."/>
            <person name="Shu W.S."/>
        </authorList>
    </citation>
    <scope>NUCLEOTIDE SEQUENCE [LARGE SCALE GENOMIC DNA]</scope>
    <source>
        <strain evidence="2 3">FACHB-248</strain>
    </source>
</reference>
<dbReference type="InterPro" id="IPR019734">
    <property type="entry name" value="TPR_rpt"/>
</dbReference>
<feature type="domain" description="CHAT" evidence="1">
    <location>
        <begin position="947"/>
        <end position="1272"/>
    </location>
</feature>
<dbReference type="Gene3D" id="1.25.40.10">
    <property type="entry name" value="Tetratricopeptide repeat domain"/>
    <property type="match status" value="5"/>
</dbReference>
<dbReference type="EMBL" id="JACJTA010000004">
    <property type="protein sequence ID" value="MBD2603526.1"/>
    <property type="molecule type" value="Genomic_DNA"/>
</dbReference>
<dbReference type="InterPro" id="IPR024983">
    <property type="entry name" value="CHAT_dom"/>
</dbReference>
<dbReference type="SUPFAM" id="SSF48452">
    <property type="entry name" value="TPR-like"/>
    <property type="match status" value="3"/>
</dbReference>
<comment type="caution">
    <text evidence="2">The sequence shown here is derived from an EMBL/GenBank/DDBJ whole genome shotgun (WGS) entry which is preliminary data.</text>
</comment>
<evidence type="ECO:0000313" key="3">
    <source>
        <dbReference type="Proteomes" id="UP000660380"/>
    </source>
</evidence>
<dbReference type="PANTHER" id="PTHR10098:SF108">
    <property type="entry name" value="TETRATRICOPEPTIDE REPEAT PROTEIN 28"/>
    <property type="match status" value="1"/>
</dbReference>
<dbReference type="SMART" id="SM00028">
    <property type="entry name" value="TPR"/>
    <property type="match status" value="8"/>
</dbReference>
<organism evidence="2 3">
    <name type="scientific">Scytonema hofmannii FACHB-248</name>
    <dbReference type="NCBI Taxonomy" id="1842502"/>
    <lineage>
        <taxon>Bacteria</taxon>
        <taxon>Bacillati</taxon>
        <taxon>Cyanobacteriota</taxon>
        <taxon>Cyanophyceae</taxon>
        <taxon>Nostocales</taxon>
        <taxon>Scytonemataceae</taxon>
        <taxon>Scytonema</taxon>
    </lineage>
</organism>
<accession>A0ABR8GK20</accession>
<evidence type="ECO:0000259" key="1">
    <source>
        <dbReference type="Pfam" id="PF12770"/>
    </source>
</evidence>
<dbReference type="InterPro" id="IPR011990">
    <property type="entry name" value="TPR-like_helical_dom_sf"/>
</dbReference>
<evidence type="ECO:0000313" key="2">
    <source>
        <dbReference type="EMBL" id="MBD2603526.1"/>
    </source>
</evidence>
<sequence>MNEQRQQAYLNLIRSLLDSPSGEEAGILAANQELLDAGFVQKVEEVAQMYSQRGDENTANWLQYLASYLQKALNLDNEVDLQSLSEEEIQEVYRQFLMEVLQATPLDSKGNSQEVYCLLAKNKDKLDGVLAEILRGWGTNRLGKAKADEAQYLAVVIGNFSNLIQQFPLGSKANNMEIAITGYEVTLKVFTREALPLDWAMTQNNLAAAYIDRIKGDRADNIEQAIATSTAALTVFTREALRKEWAETQHNLATAYNNRIKGDSADNIEKAIAAYTAALTVRTQQALPKEWAETQHNLGVAYSDRIKGDRADNIENAIAANTSALTVRTQQDLPKEWANTQNNLATAYNNRIKGDSADNIENAIAAYTAALTVRTKEALPKEWAATQNNLGLAYIDRIKGDKADNIEKAIATSTAALTVFTREALPQQWAQTQHNLATAYNNRIKGDSADNIENAIAAYTAALTVRTQQALPKEWAATQNNLGVAYKDRIKGDRADNIENAIYAYEAALTVYTREALPLDWADTQNNLGLAYRGRIKGHRADNIENAIAAYEAALTVKTKEALPQQWAGTQHNLANAYRERIKGDGADNIEQAIAASTAALTVRTREALPKEWADTQNNLAVAYWERIKGDRADNIENAIAVYNAALTVYTREALPLDWAMTQNNLGLAYIDRIKGDKADNIEQAIAAFTAALTVYTKETLPEDHAETLFSLGRSYQDANQFYLAYSKFKSAIVTIESLREEIVSGEESKRKQAEQFNKVYSRMVEVCLQLNKITEAIEYVERSKTRSLVEQILERDSKTIFPPEVVTQLETYRDEIAVGQYQIQNGKAENPKVLAQHLQQLRNQRNELQNQYLPVGYGFKLDSFQPTLDDRTAIIEWYLIKDKILAFIVTKREELSVWQSKPEDWEALFDWLNQYLHNYSGQKDQWQNNLGEELKKLASILHIDEILTLIPKYCDKLILIPHRFLHLFPLHAIPINQNSENSSCLLDLFAGGVSYAPSCQLLQQVQQRKRPDFQSLFAIQNPTEDLNYTDLEVQVIQRYFNTSNVLKKTAATLTAINNTDLNTYHCAHFSCHGYFNLTNPGKSALILANAPVADTVPQPNTERYLNLRAGETHDLEKCLTLDKIFSLKLEKCRLVTLSACETGLIDFKNASDEYIGLPSGFLLAGSQAVVSSLWTVSDLSTAFLMMKFYENLQTINSVSIALNQAQQWLRNLTTEEFEALLVKYQPQIEEIFAQISEDWRPVAKAKLKKACKRKPYPFAAPFYWAGFTATGL</sequence>
<dbReference type="PANTHER" id="PTHR10098">
    <property type="entry name" value="RAPSYN-RELATED"/>
    <property type="match status" value="1"/>
</dbReference>